<gene>
    <name evidence="1" type="ORF">SAMN07250955_101483</name>
</gene>
<dbReference type="RefSeq" id="WP_088559768.1">
    <property type="nucleotide sequence ID" value="NZ_FYEH01000001.1"/>
</dbReference>
<protein>
    <submittedName>
        <fullName evidence="1">DNA polymerase III, chi subunit</fullName>
    </submittedName>
</protein>
<dbReference type="InterPro" id="IPR007459">
    <property type="entry name" value="DNA_pol3_chi"/>
</dbReference>
<keyword evidence="2" id="KW-1185">Reference proteome</keyword>
<organism evidence="1 2">
    <name type="scientific">Arboricoccus pini</name>
    <dbReference type="NCBI Taxonomy" id="1963835"/>
    <lineage>
        <taxon>Bacteria</taxon>
        <taxon>Pseudomonadati</taxon>
        <taxon>Pseudomonadota</taxon>
        <taxon>Alphaproteobacteria</taxon>
        <taxon>Geminicoccales</taxon>
        <taxon>Geminicoccaceae</taxon>
        <taxon>Arboricoccus</taxon>
    </lineage>
</organism>
<reference evidence="1 2" key="1">
    <citation type="submission" date="2017-06" db="EMBL/GenBank/DDBJ databases">
        <authorList>
            <person name="Kim H.J."/>
            <person name="Triplett B.A."/>
        </authorList>
    </citation>
    <scope>NUCLEOTIDE SEQUENCE [LARGE SCALE GENOMIC DNA]</scope>
    <source>
        <strain evidence="1 2">B29T1</strain>
    </source>
</reference>
<proteinExistence type="predicted"/>
<dbReference type="PANTHER" id="PTHR38767:SF1">
    <property type="entry name" value="DNA POLYMERASE III SUBUNIT CHI"/>
    <property type="match status" value="1"/>
</dbReference>
<evidence type="ECO:0000313" key="1">
    <source>
        <dbReference type="EMBL" id="SNB55449.1"/>
    </source>
</evidence>
<dbReference type="PANTHER" id="PTHR38767">
    <property type="entry name" value="DNA POLYMERASE III SUBUNIT CHI"/>
    <property type="match status" value="1"/>
</dbReference>
<dbReference type="AlphaFoldDB" id="A0A212Q831"/>
<dbReference type="Pfam" id="PF04364">
    <property type="entry name" value="DNA_pol3_chi"/>
    <property type="match status" value="1"/>
</dbReference>
<dbReference type="GO" id="GO:0003887">
    <property type="term" value="F:DNA-directed DNA polymerase activity"/>
    <property type="evidence" value="ECO:0007669"/>
    <property type="project" value="InterPro"/>
</dbReference>
<accession>A0A212Q831</accession>
<dbReference type="NCBIfam" id="NF004347">
    <property type="entry name" value="PRK05728.1-4"/>
    <property type="match status" value="1"/>
</dbReference>
<dbReference type="Gene3D" id="3.40.50.10110">
    <property type="entry name" value="DNA polymerase III subunit chi"/>
    <property type="match status" value="1"/>
</dbReference>
<dbReference type="Proteomes" id="UP000197065">
    <property type="component" value="Unassembled WGS sequence"/>
</dbReference>
<dbReference type="InterPro" id="IPR036768">
    <property type="entry name" value="PolIII_chi_sf"/>
</dbReference>
<sequence>MPEFGFYHLTRDSLERALPRLLEKLLASGRRAVIRCSSAERLEGLDRALWSYEPASFLPHAGSNDAHYQDSIASSQPIWLTTGLDRPNDADVLILTEGAMADGAEAYERVVDMFDGEDEASVRSARERWKIARAGGHILTYWEQTPKGWRTR</sequence>
<dbReference type="EMBL" id="FYEH01000001">
    <property type="protein sequence ID" value="SNB55449.1"/>
    <property type="molecule type" value="Genomic_DNA"/>
</dbReference>
<name>A0A212Q831_9PROT</name>
<dbReference type="OrthoDB" id="9795973at2"/>
<dbReference type="GO" id="GO:0032298">
    <property type="term" value="P:positive regulation of DNA-templated DNA replication initiation"/>
    <property type="evidence" value="ECO:0007669"/>
    <property type="project" value="TreeGrafter"/>
</dbReference>
<dbReference type="GO" id="GO:0003677">
    <property type="term" value="F:DNA binding"/>
    <property type="evidence" value="ECO:0007669"/>
    <property type="project" value="InterPro"/>
</dbReference>
<evidence type="ECO:0000313" key="2">
    <source>
        <dbReference type="Proteomes" id="UP000197065"/>
    </source>
</evidence>
<dbReference type="SUPFAM" id="SSF102400">
    <property type="entry name" value="DNA polymerase III chi subunit"/>
    <property type="match status" value="1"/>
</dbReference>
<dbReference type="GO" id="GO:0006260">
    <property type="term" value="P:DNA replication"/>
    <property type="evidence" value="ECO:0007669"/>
    <property type="project" value="InterPro"/>
</dbReference>